<feature type="compositionally biased region" description="Pro residues" evidence="1">
    <location>
        <begin position="188"/>
        <end position="208"/>
    </location>
</feature>
<feature type="compositionally biased region" description="Basic and acidic residues" evidence="1">
    <location>
        <begin position="20"/>
        <end position="31"/>
    </location>
</feature>
<reference evidence="2" key="1">
    <citation type="submission" date="2020-07" db="EMBL/GenBank/DDBJ databases">
        <authorList>
            <person name="Lin J."/>
        </authorList>
    </citation>
    <scope>NUCLEOTIDE SEQUENCE</scope>
</reference>
<dbReference type="SUPFAM" id="SSF53756">
    <property type="entry name" value="UDP-Glycosyltransferase/glycogen phosphorylase"/>
    <property type="match status" value="2"/>
</dbReference>
<accession>A0A6V7NK00</accession>
<feature type="compositionally biased region" description="Pro residues" evidence="1">
    <location>
        <begin position="135"/>
        <end position="145"/>
    </location>
</feature>
<feature type="region of interest" description="Disordered" evidence="1">
    <location>
        <begin position="135"/>
        <end position="248"/>
    </location>
</feature>
<dbReference type="AlphaFoldDB" id="A0A6V7NK00"/>
<sequence length="569" mass="61172">MIREALRRHNEVEQEEDDEARAPPEERHLPCDDDDDDGGDGRGTPLRVRDYLTLLPRRRRPRAELCCGARRRWCCTRAWGWGTSRPWWSSRSSSSAAASPPWPWSRWSPLPRGPILGARDLAPLLLPPGLLDLLPPPPRVPPPRAATPSPRGSTCSASTTPRSSPSSAPSPLRPAPSSSTSSASTPSTSPPSSPSPPTSSSPPAPPSSPCSSTSPRPRRRRQLQGPRPSPVHFPGVRPIPARDMHPALSDRDTDAYRALVRNFGRLPDSRGILVNTFEALEPGPARALRDGLPLPGAPCPPHLLRRPPRHRRRRRGTAGGGAARVPRVARRPAGAERGVPLLREHGRVLGGPAAGDGAGAGAERPRLPVGGAEPPGPVQGVRAAARAGPGRAAPGGVPGPDRGARARGPVVGAAGGGAAPRRGGRVREPLRVELVARGHHRGGALVCWPLYAEQRMNKVFLVDEIRVGVAVDGYDQVLVAADEVERKVRLVMETEDGERLRARAAELKDKAAAALDEGARRTPRFKSSSRIWRNKKGMELPTVPRANDKKLGGWYSRLKFESQLIYISS</sequence>
<gene>
    <name evidence="2" type="ORF">CB5_LOCUS2094</name>
</gene>
<name>A0A6V7NK00_ANACO</name>
<dbReference type="GO" id="GO:0035251">
    <property type="term" value="F:UDP-glucosyltransferase activity"/>
    <property type="evidence" value="ECO:0007669"/>
    <property type="project" value="InterPro"/>
</dbReference>
<feature type="region of interest" description="Disordered" evidence="1">
    <location>
        <begin position="1"/>
        <end position="46"/>
    </location>
</feature>
<feature type="compositionally biased region" description="Low complexity" evidence="1">
    <location>
        <begin position="323"/>
        <end position="340"/>
    </location>
</feature>
<dbReference type="PANTHER" id="PTHR48048:SF89">
    <property type="entry name" value="GLYCOSYLTRANSFERASE"/>
    <property type="match status" value="1"/>
</dbReference>
<feature type="compositionally biased region" description="Gly residues" evidence="1">
    <location>
        <begin position="348"/>
        <end position="360"/>
    </location>
</feature>
<dbReference type="PANTHER" id="PTHR48048">
    <property type="entry name" value="GLYCOSYLTRANSFERASE"/>
    <property type="match status" value="1"/>
</dbReference>
<feature type="compositionally biased region" description="Low complexity" evidence="1">
    <location>
        <begin position="146"/>
        <end position="187"/>
    </location>
</feature>
<feature type="compositionally biased region" description="Basic residues" evidence="1">
    <location>
        <begin position="303"/>
        <end position="316"/>
    </location>
</feature>
<evidence type="ECO:0000256" key="1">
    <source>
        <dbReference type="SAM" id="MobiDB-lite"/>
    </source>
</evidence>
<feature type="compositionally biased region" description="Basic and acidic residues" evidence="1">
    <location>
        <begin position="1"/>
        <end position="12"/>
    </location>
</feature>
<dbReference type="InterPro" id="IPR050481">
    <property type="entry name" value="UDP-glycosyltransf_plant"/>
</dbReference>
<dbReference type="Gene3D" id="3.40.50.2000">
    <property type="entry name" value="Glycogen Phosphorylase B"/>
    <property type="match status" value="2"/>
</dbReference>
<proteinExistence type="predicted"/>
<evidence type="ECO:0000313" key="2">
    <source>
        <dbReference type="EMBL" id="CAD1818883.1"/>
    </source>
</evidence>
<organism evidence="2">
    <name type="scientific">Ananas comosus var. bracteatus</name>
    <name type="common">red pineapple</name>
    <dbReference type="NCBI Taxonomy" id="296719"/>
    <lineage>
        <taxon>Eukaryota</taxon>
        <taxon>Viridiplantae</taxon>
        <taxon>Streptophyta</taxon>
        <taxon>Embryophyta</taxon>
        <taxon>Tracheophyta</taxon>
        <taxon>Spermatophyta</taxon>
        <taxon>Magnoliopsida</taxon>
        <taxon>Liliopsida</taxon>
        <taxon>Poales</taxon>
        <taxon>Bromeliaceae</taxon>
        <taxon>Bromelioideae</taxon>
        <taxon>Ananas</taxon>
    </lineage>
</organism>
<protein>
    <submittedName>
        <fullName evidence="2">Uncharacterized protein</fullName>
    </submittedName>
</protein>
<feature type="region of interest" description="Disordered" evidence="1">
    <location>
        <begin position="292"/>
        <end position="375"/>
    </location>
</feature>
<dbReference type="EMBL" id="LR862139">
    <property type="protein sequence ID" value="CAD1818883.1"/>
    <property type="molecule type" value="Genomic_DNA"/>
</dbReference>